<proteinExistence type="predicted"/>
<organism evidence="2 3">
    <name type="scientific">Armillaria luteobubalina</name>
    <dbReference type="NCBI Taxonomy" id="153913"/>
    <lineage>
        <taxon>Eukaryota</taxon>
        <taxon>Fungi</taxon>
        <taxon>Dikarya</taxon>
        <taxon>Basidiomycota</taxon>
        <taxon>Agaricomycotina</taxon>
        <taxon>Agaricomycetes</taxon>
        <taxon>Agaricomycetidae</taxon>
        <taxon>Agaricales</taxon>
        <taxon>Marasmiineae</taxon>
        <taxon>Physalacriaceae</taxon>
        <taxon>Armillaria</taxon>
    </lineage>
</organism>
<reference evidence="2" key="1">
    <citation type="submission" date="2023-06" db="EMBL/GenBank/DDBJ databases">
        <authorList>
            <consortium name="Lawrence Berkeley National Laboratory"/>
            <person name="Ahrendt S."/>
            <person name="Sahu N."/>
            <person name="Indic B."/>
            <person name="Wong-Bajracharya J."/>
            <person name="Merenyi Z."/>
            <person name="Ke H.-M."/>
            <person name="Monk M."/>
            <person name="Kocsube S."/>
            <person name="Drula E."/>
            <person name="Lipzen A."/>
            <person name="Balint B."/>
            <person name="Henrissat B."/>
            <person name="Andreopoulos B."/>
            <person name="Martin F.M."/>
            <person name="Harder C.B."/>
            <person name="Rigling D."/>
            <person name="Ford K.L."/>
            <person name="Foster G.D."/>
            <person name="Pangilinan J."/>
            <person name="Papanicolaou A."/>
            <person name="Barry K."/>
            <person name="LaButti K."/>
            <person name="Viragh M."/>
            <person name="Koriabine M."/>
            <person name="Yan M."/>
            <person name="Riley R."/>
            <person name="Champramary S."/>
            <person name="Plett K.L."/>
            <person name="Tsai I.J."/>
            <person name="Slot J."/>
            <person name="Sipos G."/>
            <person name="Plett J."/>
            <person name="Nagy L.G."/>
            <person name="Grigoriev I.V."/>
        </authorList>
    </citation>
    <scope>NUCLEOTIDE SEQUENCE</scope>
    <source>
        <strain evidence="2">HWK02</strain>
    </source>
</reference>
<protein>
    <submittedName>
        <fullName evidence="2">Uncharacterized protein</fullName>
    </submittedName>
</protein>
<gene>
    <name evidence="2" type="ORF">EDD18DRAFT_1110975</name>
</gene>
<dbReference type="EMBL" id="JAUEPU010000045">
    <property type="protein sequence ID" value="KAK0486748.1"/>
    <property type="molecule type" value="Genomic_DNA"/>
</dbReference>
<keyword evidence="3" id="KW-1185">Reference proteome</keyword>
<evidence type="ECO:0000256" key="1">
    <source>
        <dbReference type="SAM" id="MobiDB-lite"/>
    </source>
</evidence>
<feature type="region of interest" description="Disordered" evidence="1">
    <location>
        <begin position="365"/>
        <end position="391"/>
    </location>
</feature>
<evidence type="ECO:0000313" key="3">
    <source>
        <dbReference type="Proteomes" id="UP001175228"/>
    </source>
</evidence>
<comment type="caution">
    <text evidence="2">The sequence shown here is derived from an EMBL/GenBank/DDBJ whole genome shotgun (WGS) entry which is preliminary data.</text>
</comment>
<evidence type="ECO:0000313" key="2">
    <source>
        <dbReference type="EMBL" id="KAK0486748.1"/>
    </source>
</evidence>
<name>A0AA39UGT1_9AGAR</name>
<sequence length="442" mass="49344">MTQYLLSDSQGNVPQSTIISLDPIIQSYNCPLHELQIPFIACKDSISPTLQEVSISQAQLDQWQLDPMSMTRPITFNVVHLWRIFGSSLDLPYGLWMFDLTGRLPLELSEKKEGGIGFKGKWLKEVRSNLKDTISGITQILMQAMFVPGSPLPSLFDLNILATMFQLPTLPMRGAAEWIGDSSPVQEARSRQESAKQNGIWDDPGHHLVPVDTNLKFPYVFPAYSVIDLTALEDSTDKGEAYILTSPTNSLLELEPSDPPVVAEDLVYPFSEVELERCLPVPGPILSSTMLPSFELPIEEDASTRGTSNVVTLMREVFWNSSTESSPDLLCRDTWIAIPRNRRPGGNRPKPYNIQDPQRLSQCIAQQMSSDEDEDDTASSSTPSPLPWGTGYHWGVGDITSKVIQDMADDIYCPHPKVNNIVPHYERRHCPEDTEMPYGGGH</sequence>
<dbReference type="AlphaFoldDB" id="A0AA39UGT1"/>
<accession>A0AA39UGT1</accession>
<dbReference type="Proteomes" id="UP001175228">
    <property type="component" value="Unassembled WGS sequence"/>
</dbReference>